<sequence length="412" mass="46794">MSPIQNLKGFRDFLPSDARKRNFVISVFKKIFESYGFEPLETPALEYQSLLLGKYGKEADKLVYTFDDKGGRKVALRYDQTVPTARVLIQYQTQLGLPFKRYQIQPVWRADKPQKGRYREFLQCDPDIYGSTSPLADAEIISISSQVLKTLGFKQFQILLNDRSILFAIMDQAKIPQNEKLSIIQTLDKLDKKSKKEVIEELAKKGLSTDKIQMIFTAIDEAKPSDNLKKIIEYALELGVSKETLLFRPYLARGLDYYTGSIFELLIEGYDVGSVGGGGRYDKLIEQISGVSIPAVGIAFGFDRIIEAMDQFKLWPSKLQQITTLVTIFNQELVSTSINVTQKLRKANIASELYPDTSTKLDKQLKYADRKGFQYAIIIGPTEMKSSTVVLKNLNTKEQKTVRQNEIVKLLS</sequence>
<keyword evidence="4 7" id="KW-0648">Protein biosynthesis</keyword>
<dbReference type="SUPFAM" id="SSF55681">
    <property type="entry name" value="Class II aaRS and biotin synthetases"/>
    <property type="match status" value="1"/>
</dbReference>
<feature type="binding site" evidence="8">
    <location>
        <position position="123"/>
    </location>
    <ligand>
        <name>L-histidine</name>
        <dbReference type="ChEBI" id="CHEBI:57595"/>
    </ligand>
</feature>
<feature type="domain" description="Aminoacyl-transfer RNA synthetases class-II family profile" evidence="9">
    <location>
        <begin position="1"/>
        <end position="309"/>
    </location>
</feature>
<dbReference type="InterPro" id="IPR045864">
    <property type="entry name" value="aa-tRNA-synth_II/BPL/LPL"/>
</dbReference>
<dbReference type="PROSITE" id="PS50862">
    <property type="entry name" value="AA_TRNA_LIGASE_II"/>
    <property type="match status" value="1"/>
</dbReference>
<dbReference type="EMBL" id="MGAY01000051">
    <property type="protein sequence ID" value="OGK55881.1"/>
    <property type="molecule type" value="Genomic_DNA"/>
</dbReference>
<keyword evidence="5 7" id="KW-0030">Aminoacyl-tRNA synthetase</keyword>
<name>A0A1F7JJU0_9BACT</name>
<organism evidence="10 11">
    <name type="scientific">Candidatus Roizmanbacteria bacterium RIFCSPLOWO2_02_FULL_38_10</name>
    <dbReference type="NCBI Taxonomy" id="1802074"/>
    <lineage>
        <taxon>Bacteria</taxon>
        <taxon>Candidatus Roizmaniibacteriota</taxon>
    </lineage>
</organism>
<evidence type="ECO:0000259" key="9">
    <source>
        <dbReference type="PROSITE" id="PS50862"/>
    </source>
</evidence>
<dbReference type="Pfam" id="PF13393">
    <property type="entry name" value="tRNA-synt_His"/>
    <property type="match status" value="1"/>
</dbReference>
<dbReference type="CDD" id="cd00773">
    <property type="entry name" value="HisRS-like_core"/>
    <property type="match status" value="1"/>
</dbReference>
<dbReference type="SUPFAM" id="SSF52954">
    <property type="entry name" value="Class II aaRS ABD-related"/>
    <property type="match status" value="1"/>
</dbReference>
<dbReference type="GO" id="GO:0006427">
    <property type="term" value="P:histidyl-tRNA aminoacylation"/>
    <property type="evidence" value="ECO:0007669"/>
    <property type="project" value="UniProtKB-UniRule"/>
</dbReference>
<comment type="subunit">
    <text evidence="7">Homodimer.</text>
</comment>
<evidence type="ECO:0000256" key="3">
    <source>
        <dbReference type="ARBA" id="ARBA00022840"/>
    </source>
</evidence>
<evidence type="ECO:0000256" key="5">
    <source>
        <dbReference type="ARBA" id="ARBA00023146"/>
    </source>
</evidence>
<protein>
    <recommendedName>
        <fullName evidence="7">Histidine--tRNA ligase</fullName>
        <ecNumber evidence="7">6.1.1.21</ecNumber>
    </recommendedName>
    <alternativeName>
        <fullName evidence="7">Histidyl-tRNA synthetase</fullName>
        <shortName evidence="7">HisRS</shortName>
    </alternativeName>
</protein>
<dbReference type="Pfam" id="PF03129">
    <property type="entry name" value="HGTP_anticodon"/>
    <property type="match status" value="1"/>
</dbReference>
<keyword evidence="2 7" id="KW-0547">Nucleotide-binding</keyword>
<dbReference type="InterPro" id="IPR004516">
    <property type="entry name" value="HisRS/HisZ"/>
</dbReference>
<evidence type="ECO:0000256" key="1">
    <source>
        <dbReference type="ARBA" id="ARBA00008226"/>
    </source>
</evidence>
<comment type="caution">
    <text evidence="10">The sequence shown here is derived from an EMBL/GenBank/DDBJ whole genome shotgun (WGS) entry which is preliminary data.</text>
</comment>
<dbReference type="GO" id="GO:0004821">
    <property type="term" value="F:histidine-tRNA ligase activity"/>
    <property type="evidence" value="ECO:0007669"/>
    <property type="project" value="UniProtKB-UniRule"/>
</dbReference>
<comment type="similarity">
    <text evidence="1 7">Belongs to the class-II aminoacyl-tRNA synthetase family.</text>
</comment>
<evidence type="ECO:0000256" key="7">
    <source>
        <dbReference type="HAMAP-Rule" id="MF_00127"/>
    </source>
</evidence>
<feature type="binding site" evidence="8">
    <location>
        <begin position="257"/>
        <end position="258"/>
    </location>
    <ligand>
        <name>L-histidine</name>
        <dbReference type="ChEBI" id="CHEBI:57595"/>
    </ligand>
</feature>
<dbReference type="Proteomes" id="UP000176376">
    <property type="component" value="Unassembled WGS sequence"/>
</dbReference>
<dbReference type="Gene3D" id="3.30.930.10">
    <property type="entry name" value="Bira Bifunctional Protein, Domain 2"/>
    <property type="match status" value="1"/>
</dbReference>
<dbReference type="PANTHER" id="PTHR11476:SF7">
    <property type="entry name" value="HISTIDINE--TRNA LIGASE"/>
    <property type="match status" value="1"/>
</dbReference>
<feature type="binding site" evidence="8">
    <location>
        <position position="253"/>
    </location>
    <ligand>
        <name>L-histidine</name>
        <dbReference type="ChEBI" id="CHEBI:57595"/>
    </ligand>
</feature>
<dbReference type="InterPro" id="IPR006195">
    <property type="entry name" value="aa-tRNA-synth_II"/>
</dbReference>
<reference evidence="10 11" key="1">
    <citation type="journal article" date="2016" name="Nat. Commun.">
        <title>Thousands of microbial genomes shed light on interconnected biogeochemical processes in an aquifer system.</title>
        <authorList>
            <person name="Anantharaman K."/>
            <person name="Brown C.T."/>
            <person name="Hug L.A."/>
            <person name="Sharon I."/>
            <person name="Castelle C.J."/>
            <person name="Probst A.J."/>
            <person name="Thomas B.C."/>
            <person name="Singh A."/>
            <person name="Wilkins M.J."/>
            <person name="Karaoz U."/>
            <person name="Brodie E.L."/>
            <person name="Williams K.H."/>
            <person name="Hubbard S.S."/>
            <person name="Banfield J.F."/>
        </authorList>
    </citation>
    <scope>NUCLEOTIDE SEQUENCE [LARGE SCALE GENOMIC DNA]</scope>
</reference>
<keyword evidence="3 7" id="KW-0067">ATP-binding</keyword>
<comment type="subcellular location">
    <subcellularLocation>
        <location evidence="7">Cytoplasm</location>
    </subcellularLocation>
</comment>
<dbReference type="InterPro" id="IPR041715">
    <property type="entry name" value="HisRS-like_core"/>
</dbReference>
<dbReference type="InterPro" id="IPR036621">
    <property type="entry name" value="Anticodon-bd_dom_sf"/>
</dbReference>
<dbReference type="InterPro" id="IPR004154">
    <property type="entry name" value="Anticodon-bd"/>
</dbReference>
<evidence type="ECO:0000256" key="2">
    <source>
        <dbReference type="ARBA" id="ARBA00022741"/>
    </source>
</evidence>
<proteinExistence type="inferred from homology"/>
<feature type="binding site" evidence="8">
    <location>
        <begin position="79"/>
        <end position="81"/>
    </location>
    <ligand>
        <name>L-histidine</name>
        <dbReference type="ChEBI" id="CHEBI:57595"/>
    </ligand>
</feature>
<evidence type="ECO:0000256" key="4">
    <source>
        <dbReference type="ARBA" id="ARBA00022917"/>
    </source>
</evidence>
<dbReference type="InterPro" id="IPR015807">
    <property type="entry name" value="His-tRNA-ligase"/>
</dbReference>
<dbReference type="STRING" id="1802074.A3J15_03985"/>
<evidence type="ECO:0000313" key="11">
    <source>
        <dbReference type="Proteomes" id="UP000176376"/>
    </source>
</evidence>
<evidence type="ECO:0000256" key="6">
    <source>
        <dbReference type="ARBA" id="ARBA00047639"/>
    </source>
</evidence>
<dbReference type="GO" id="GO:0005524">
    <property type="term" value="F:ATP binding"/>
    <property type="evidence" value="ECO:0007669"/>
    <property type="project" value="UniProtKB-UniRule"/>
</dbReference>
<dbReference type="PANTHER" id="PTHR11476">
    <property type="entry name" value="HISTIDYL-TRNA SYNTHETASE"/>
    <property type="match status" value="1"/>
</dbReference>
<dbReference type="GO" id="GO:0005737">
    <property type="term" value="C:cytoplasm"/>
    <property type="evidence" value="ECO:0007669"/>
    <property type="project" value="UniProtKB-SubCell"/>
</dbReference>
<gene>
    <name evidence="7" type="primary">hisS</name>
    <name evidence="10" type="ORF">A3J15_03985</name>
</gene>
<comment type="catalytic activity">
    <reaction evidence="6 7">
        <text>tRNA(His) + L-histidine + ATP = L-histidyl-tRNA(His) + AMP + diphosphate + H(+)</text>
        <dbReference type="Rhea" id="RHEA:17313"/>
        <dbReference type="Rhea" id="RHEA-COMP:9665"/>
        <dbReference type="Rhea" id="RHEA-COMP:9689"/>
        <dbReference type="ChEBI" id="CHEBI:15378"/>
        <dbReference type="ChEBI" id="CHEBI:30616"/>
        <dbReference type="ChEBI" id="CHEBI:33019"/>
        <dbReference type="ChEBI" id="CHEBI:57595"/>
        <dbReference type="ChEBI" id="CHEBI:78442"/>
        <dbReference type="ChEBI" id="CHEBI:78527"/>
        <dbReference type="ChEBI" id="CHEBI:456215"/>
        <dbReference type="EC" id="6.1.1.21"/>
    </reaction>
</comment>
<accession>A0A1F7JJU0</accession>
<dbReference type="Gene3D" id="3.40.50.800">
    <property type="entry name" value="Anticodon-binding domain"/>
    <property type="match status" value="1"/>
</dbReference>
<evidence type="ECO:0000256" key="8">
    <source>
        <dbReference type="PIRSR" id="PIRSR001549-1"/>
    </source>
</evidence>
<feature type="binding site" evidence="8">
    <location>
        <position position="127"/>
    </location>
    <ligand>
        <name>L-histidine</name>
        <dbReference type="ChEBI" id="CHEBI:57595"/>
    </ligand>
</feature>
<dbReference type="NCBIfam" id="TIGR00442">
    <property type="entry name" value="hisS"/>
    <property type="match status" value="1"/>
</dbReference>
<feature type="binding site" evidence="8">
    <location>
        <position position="109"/>
    </location>
    <ligand>
        <name>L-histidine</name>
        <dbReference type="ChEBI" id="CHEBI:57595"/>
    </ligand>
</feature>
<dbReference type="HAMAP" id="MF_00127">
    <property type="entry name" value="His_tRNA_synth"/>
    <property type="match status" value="1"/>
</dbReference>
<keyword evidence="7" id="KW-0963">Cytoplasm</keyword>
<dbReference type="PIRSF" id="PIRSF001549">
    <property type="entry name" value="His-tRNA_synth"/>
    <property type="match status" value="1"/>
</dbReference>
<evidence type="ECO:0000313" key="10">
    <source>
        <dbReference type="EMBL" id="OGK55881.1"/>
    </source>
</evidence>
<dbReference type="EC" id="6.1.1.21" evidence="7"/>
<keyword evidence="7 10" id="KW-0436">Ligase</keyword>
<dbReference type="AlphaFoldDB" id="A0A1F7JJU0"/>